<sequence>MAKDTAPSPEDDSKTSSSSEDGSTSPPPPPSSNDTSTSPPPSSSPPPPQASSPPPKSSPSPPPPKEKSPPPPKEEKSPPPPSPDDSSASPPPEASTASPPPPPPPSTNSSSTSPSPVSASPPPPVGNSSSSSSSSSSSPPPPPVASRKTPPSSTPSVSPPPPPTSSSSSSSSSSPSSSSSSGNTGIIIGAAIAGVVIFAVIVIWLTCCSRKKKKQQYYMEPPRGPQGDYYNGSVKWNNPLLSADQAAKLPPPPGGGWGGPPPPPQGNISGDYSSGFSGPHHGPMPPQTPNMGLGSYQSDFTYEELAAATNGFSAANILGQGGFGYVHKGVLPSGKEIAVKSLKSGSGQGEREFQAEVEIISRVHHRHLVSLVGYCIANGQRMLVYEFVPNKTLEFHLHGKGQPVMDWATRMRIALGSAKGLAYLHEDCHPKIIHRDIKAANILLDFNFEAMVADFGLAKLSSDNYTHVSTRVMGTFGYLAPEYASSGKLSDKSDVFSFGVMLLELITGRRPVDPTNQYMEDSLVDWARPLLGQALQDGNYGELADPRLENNYVPHEMACMVACAAAGIRHSARRRAKMSQIVRALEGDASLDDLVNEGVKTNQSASNSNNSSSDTRAYDTGAYNADMMKFKQMVMSGDRDVESSEYGATSEYGLNPSISSGDSTELGQSGTQKRKP</sequence>
<gene>
    <name evidence="1" type="ORF">Vadar_021082</name>
</gene>
<organism evidence="1 2">
    <name type="scientific">Vaccinium darrowii</name>
    <dbReference type="NCBI Taxonomy" id="229202"/>
    <lineage>
        <taxon>Eukaryota</taxon>
        <taxon>Viridiplantae</taxon>
        <taxon>Streptophyta</taxon>
        <taxon>Embryophyta</taxon>
        <taxon>Tracheophyta</taxon>
        <taxon>Spermatophyta</taxon>
        <taxon>Magnoliopsida</taxon>
        <taxon>eudicotyledons</taxon>
        <taxon>Gunneridae</taxon>
        <taxon>Pentapetalae</taxon>
        <taxon>asterids</taxon>
        <taxon>Ericales</taxon>
        <taxon>Ericaceae</taxon>
        <taxon>Vaccinioideae</taxon>
        <taxon>Vaccinieae</taxon>
        <taxon>Vaccinium</taxon>
    </lineage>
</organism>
<evidence type="ECO:0000313" key="2">
    <source>
        <dbReference type="Proteomes" id="UP000828048"/>
    </source>
</evidence>
<reference evidence="1 2" key="1">
    <citation type="journal article" date="2021" name="Hortic Res">
        <title>High-quality reference genome and annotation aids understanding of berry development for evergreen blueberry (Vaccinium darrowii).</title>
        <authorList>
            <person name="Yu J."/>
            <person name="Hulse-Kemp A.M."/>
            <person name="Babiker E."/>
            <person name="Staton M."/>
        </authorList>
    </citation>
    <scope>NUCLEOTIDE SEQUENCE [LARGE SCALE GENOMIC DNA]</scope>
    <source>
        <strain evidence="2">cv. NJ 8807/NJ 8810</strain>
        <tissue evidence="1">Young leaf</tissue>
    </source>
</reference>
<dbReference type="EMBL" id="CM037158">
    <property type="protein sequence ID" value="KAH7852144.1"/>
    <property type="molecule type" value="Genomic_DNA"/>
</dbReference>
<protein>
    <submittedName>
        <fullName evidence="1">Uncharacterized protein</fullName>
    </submittedName>
</protein>
<evidence type="ECO:0000313" key="1">
    <source>
        <dbReference type="EMBL" id="KAH7852144.1"/>
    </source>
</evidence>
<comment type="caution">
    <text evidence="1">The sequence shown here is derived from an EMBL/GenBank/DDBJ whole genome shotgun (WGS) entry which is preliminary data.</text>
</comment>
<name>A0ACB7YH36_9ERIC</name>
<accession>A0ACB7YH36</accession>
<proteinExistence type="predicted"/>
<keyword evidence="2" id="KW-1185">Reference proteome</keyword>
<dbReference type="Proteomes" id="UP000828048">
    <property type="component" value="Chromosome 8"/>
</dbReference>